<dbReference type="PANTHER" id="PTHR43690">
    <property type="entry name" value="NARDILYSIN"/>
    <property type="match status" value="1"/>
</dbReference>
<dbReference type="FunFam" id="3.30.830.10:FF:000012">
    <property type="entry name" value="Protease 3"/>
    <property type="match status" value="1"/>
</dbReference>
<dbReference type="SUPFAM" id="SSF63411">
    <property type="entry name" value="LuxS/MPP-like metallohydrolase"/>
    <property type="match status" value="2"/>
</dbReference>
<gene>
    <name evidence="11" type="ORF">TGRUB_244480</name>
</gene>
<keyword evidence="3" id="KW-0645">Protease</keyword>
<feature type="domain" description="Peptidase M16 N-terminal" evidence="9">
    <location>
        <begin position="30"/>
        <end position="114"/>
    </location>
</feature>
<evidence type="ECO:0000256" key="1">
    <source>
        <dbReference type="ARBA" id="ARBA00001947"/>
    </source>
</evidence>
<dbReference type="InterPro" id="IPR011765">
    <property type="entry name" value="Pept_M16_N"/>
</dbReference>
<dbReference type="Gene3D" id="3.30.830.10">
    <property type="entry name" value="Metalloenzyme, LuxS/M16 peptidase-like"/>
    <property type="match status" value="2"/>
</dbReference>
<keyword evidence="6" id="KW-0862">Zinc</keyword>
<dbReference type="GO" id="GO:0004222">
    <property type="term" value="F:metalloendopeptidase activity"/>
    <property type="evidence" value="ECO:0007669"/>
    <property type="project" value="UniProtKB-EC"/>
</dbReference>
<keyword evidence="4" id="KW-0479">Metal-binding</keyword>
<dbReference type="Pfam" id="PF05193">
    <property type="entry name" value="Peptidase_M16_C"/>
    <property type="match status" value="1"/>
</dbReference>
<comment type="caution">
    <text evidence="11">The sequence shown here is derived from an EMBL/GenBank/DDBJ whole genome shotgun (WGS) entry which is preliminary data.</text>
</comment>
<evidence type="ECO:0000256" key="7">
    <source>
        <dbReference type="ARBA" id="ARBA00023049"/>
    </source>
</evidence>
<dbReference type="EC" id="3.4.24.56" evidence="11"/>
<dbReference type="AlphaFoldDB" id="A0A086LUM5"/>
<dbReference type="InterPro" id="IPR001431">
    <property type="entry name" value="Pept_M16_Zn_BS"/>
</dbReference>
<accession>A0A086LUM5</accession>
<dbReference type="InterPro" id="IPR007863">
    <property type="entry name" value="Peptidase_M16_C"/>
</dbReference>
<name>A0A086LUM5_TOXGO</name>
<evidence type="ECO:0000259" key="9">
    <source>
        <dbReference type="Pfam" id="PF00675"/>
    </source>
</evidence>
<keyword evidence="5 11" id="KW-0378">Hydrolase</keyword>
<evidence type="ECO:0000313" key="12">
    <source>
        <dbReference type="Proteomes" id="UP000028834"/>
    </source>
</evidence>
<dbReference type="PROSITE" id="PS00143">
    <property type="entry name" value="INSULINASE"/>
    <property type="match status" value="1"/>
</dbReference>
<evidence type="ECO:0000256" key="2">
    <source>
        <dbReference type="ARBA" id="ARBA00007261"/>
    </source>
</evidence>
<dbReference type="GO" id="GO:0051603">
    <property type="term" value="P:proteolysis involved in protein catabolic process"/>
    <property type="evidence" value="ECO:0007669"/>
    <property type="project" value="TreeGrafter"/>
</dbReference>
<evidence type="ECO:0000259" key="10">
    <source>
        <dbReference type="Pfam" id="PF05193"/>
    </source>
</evidence>
<dbReference type="EMBL" id="AFYV02001945">
    <property type="protein sequence ID" value="KFG60343.1"/>
    <property type="molecule type" value="Genomic_DNA"/>
</dbReference>
<sequence length="374" mass="43270">MALRETEDIDKPKTNKRSYRFVKLPNHLSVWLVSDPAADLASAALDINVGSYFDPPPVEGLAHFCEHMLFLGTEKFPDETEYSNFIKQHGGCTNAYTEHTHTNYHFSVAPEHLEVFHCAISTEIAAERELNAVDSKFRLRLVNDFIRRWQLLHKLANPDHPFNRFSCGNQVSLQEVPKALGADVRHELLAFHKTWYSANIMTLVGLGKDSLDCLQGMVEKYFGTIKDKQVPVRPSRAIVDPSVPVFRRHEDLQQVVYTVPIKDQREIHFEFVLPPQIDAWRTKHSRIFYISIELTEQGASDAGLERVEDLVFLSLSLLRTSRVQEWVFEESRWLAEMGFRFADTENPLPFCVVHAKHLHRYPPERLRLRRLKKA</sequence>
<dbReference type="Pfam" id="PF00675">
    <property type="entry name" value="Peptidase_M16"/>
    <property type="match status" value="1"/>
</dbReference>
<evidence type="ECO:0000256" key="3">
    <source>
        <dbReference type="ARBA" id="ARBA00022670"/>
    </source>
</evidence>
<evidence type="ECO:0000256" key="4">
    <source>
        <dbReference type="ARBA" id="ARBA00022723"/>
    </source>
</evidence>
<evidence type="ECO:0000256" key="6">
    <source>
        <dbReference type="ARBA" id="ARBA00022833"/>
    </source>
</evidence>
<comment type="cofactor">
    <cofactor evidence="1">
        <name>Zn(2+)</name>
        <dbReference type="ChEBI" id="CHEBI:29105"/>
    </cofactor>
</comment>
<feature type="domain" description="Peptidase M16 C-terminal" evidence="10">
    <location>
        <begin position="185"/>
        <end position="264"/>
    </location>
</feature>
<comment type="similarity">
    <text evidence="2 8">Belongs to the peptidase M16 family.</text>
</comment>
<dbReference type="VEuPathDB" id="ToxoDB:TGRUB_244480"/>
<dbReference type="Proteomes" id="UP000028834">
    <property type="component" value="Unassembled WGS sequence"/>
</dbReference>
<evidence type="ECO:0000256" key="8">
    <source>
        <dbReference type="RuleBase" id="RU004447"/>
    </source>
</evidence>
<dbReference type="InterPro" id="IPR011249">
    <property type="entry name" value="Metalloenz_LuxS/M16"/>
</dbReference>
<reference evidence="11 12" key="1">
    <citation type="submission" date="2014-05" db="EMBL/GenBank/DDBJ databases">
        <authorList>
            <person name="Sibley D."/>
            <person name="Venepally P."/>
            <person name="Karamycheva S."/>
            <person name="Hadjithomas M."/>
            <person name="Khan A."/>
            <person name="Brunk B."/>
            <person name="Roos D."/>
            <person name="Caler E."/>
            <person name="Lorenzi H."/>
        </authorList>
    </citation>
    <scope>NUCLEOTIDE SEQUENCE [LARGE SCALE GENOMIC DNA]</scope>
    <source>
        <strain evidence="11 12">RUB</strain>
    </source>
</reference>
<dbReference type="PANTHER" id="PTHR43690:SF18">
    <property type="entry name" value="INSULIN-DEGRADING ENZYME-RELATED"/>
    <property type="match status" value="1"/>
</dbReference>
<evidence type="ECO:0000256" key="5">
    <source>
        <dbReference type="ARBA" id="ARBA00022801"/>
    </source>
</evidence>
<dbReference type="GO" id="GO:0043171">
    <property type="term" value="P:peptide catabolic process"/>
    <property type="evidence" value="ECO:0007669"/>
    <property type="project" value="TreeGrafter"/>
</dbReference>
<dbReference type="GO" id="GO:0005829">
    <property type="term" value="C:cytosol"/>
    <property type="evidence" value="ECO:0007669"/>
    <property type="project" value="TreeGrafter"/>
</dbReference>
<proteinExistence type="inferred from homology"/>
<organism evidence="11 12">
    <name type="scientific">Toxoplasma gondii RUB</name>
    <dbReference type="NCBI Taxonomy" id="935652"/>
    <lineage>
        <taxon>Eukaryota</taxon>
        <taxon>Sar</taxon>
        <taxon>Alveolata</taxon>
        <taxon>Apicomplexa</taxon>
        <taxon>Conoidasida</taxon>
        <taxon>Coccidia</taxon>
        <taxon>Eucoccidiorida</taxon>
        <taxon>Eimeriorina</taxon>
        <taxon>Sarcocystidae</taxon>
        <taxon>Toxoplasma</taxon>
    </lineage>
</organism>
<dbReference type="OrthoDB" id="952271at2759"/>
<dbReference type="GO" id="GO:0005739">
    <property type="term" value="C:mitochondrion"/>
    <property type="evidence" value="ECO:0007669"/>
    <property type="project" value="TreeGrafter"/>
</dbReference>
<keyword evidence="7" id="KW-0482">Metalloprotease</keyword>
<evidence type="ECO:0000313" key="11">
    <source>
        <dbReference type="EMBL" id="KFG60343.1"/>
    </source>
</evidence>
<dbReference type="InterPro" id="IPR050626">
    <property type="entry name" value="Peptidase_M16"/>
</dbReference>
<dbReference type="GO" id="GO:0046872">
    <property type="term" value="F:metal ion binding"/>
    <property type="evidence" value="ECO:0007669"/>
    <property type="project" value="UniProtKB-KW"/>
</dbReference>
<protein>
    <submittedName>
        <fullName evidence="11">Peptidase M16 inactive domain-containing protein</fullName>
        <ecNumber evidence="11">3.4.24.56</ecNumber>
    </submittedName>
</protein>